<evidence type="ECO:0008006" key="5">
    <source>
        <dbReference type="Google" id="ProtNLM"/>
    </source>
</evidence>
<sequence>MHKGVAAAGCAVFIAVSLAGCGTEQISAGTKVEQAFDRLDRQKAVTMTFGFDGTEQQVWTAMKGRKDFTRDDAKMLAGLDVSVSTSSAGPLKDKKKDRSVALRVSQGKGKDLLEVRRLGGRKQLFMRADIERLMALTADNGDAESKAAMKEFGAFVDAAGDLPSNYRSVKDALTGKWVSIDPQAFEEFSKNMGPGSGGKSPLPDMKGLSAKEQRKISDALGRTIRRNARFTDKGTRNGVDHVTVTLPTQKTADAVIKAFEPVESRLPDGVELASLKDIPAKKLDLDVAIKDGAVAGITIDIAQLDRKTQGRLPLSVRFAPDAGPVKAPAGASALDPQDVMGAAMQFMMGRMNA</sequence>
<accession>A0ABT0X088</accession>
<dbReference type="PROSITE" id="PS51257">
    <property type="entry name" value="PROKAR_LIPOPROTEIN"/>
    <property type="match status" value="1"/>
</dbReference>
<dbReference type="RefSeq" id="WP_251407979.1">
    <property type="nucleotide sequence ID" value="NZ_JAMQGM010000001.1"/>
</dbReference>
<evidence type="ECO:0000313" key="3">
    <source>
        <dbReference type="EMBL" id="MCM2575986.1"/>
    </source>
</evidence>
<evidence type="ECO:0000313" key="4">
    <source>
        <dbReference type="Proteomes" id="UP001167160"/>
    </source>
</evidence>
<dbReference type="EMBL" id="JAMQGM010000001">
    <property type="protein sequence ID" value="MCM2575986.1"/>
    <property type="molecule type" value="Genomic_DNA"/>
</dbReference>
<evidence type="ECO:0000256" key="2">
    <source>
        <dbReference type="SAM" id="SignalP"/>
    </source>
</evidence>
<comment type="caution">
    <text evidence="3">The sequence shown here is derived from an EMBL/GenBank/DDBJ whole genome shotgun (WGS) entry which is preliminary data.</text>
</comment>
<protein>
    <recommendedName>
        <fullName evidence="5">Lipoprotein</fullName>
    </recommendedName>
</protein>
<feature type="region of interest" description="Disordered" evidence="1">
    <location>
        <begin position="188"/>
        <end position="209"/>
    </location>
</feature>
<dbReference type="Proteomes" id="UP001167160">
    <property type="component" value="Unassembled WGS sequence"/>
</dbReference>
<keyword evidence="4" id="KW-1185">Reference proteome</keyword>
<reference evidence="3" key="1">
    <citation type="journal article" date="2023" name="Int. J. Syst. Evol. Microbiol.">
        <title>Streptomyces meridianus sp. nov. isolated from brackish water of the Tagus estuary in Alcochete, Portugal.</title>
        <authorList>
            <person name="Santos J.D.N."/>
            <person name="Klimek D."/>
            <person name="Calusinska M."/>
            <person name="Lobo Da Cunha A."/>
            <person name="Catita J."/>
            <person name="Goncalves H."/>
            <person name="Gonzalez I."/>
            <person name="Reyes F."/>
            <person name="Lage O.M."/>
        </authorList>
    </citation>
    <scope>NUCLEOTIDE SEQUENCE</scope>
    <source>
        <strain evidence="3">MTZ3.1</strain>
    </source>
</reference>
<feature type="chain" id="PRO_5046074029" description="Lipoprotein" evidence="2">
    <location>
        <begin position="20"/>
        <end position="353"/>
    </location>
</feature>
<evidence type="ECO:0000256" key="1">
    <source>
        <dbReference type="SAM" id="MobiDB-lite"/>
    </source>
</evidence>
<name>A0ABT0X088_9ACTN</name>
<proteinExistence type="predicted"/>
<feature type="signal peptide" evidence="2">
    <location>
        <begin position="1"/>
        <end position="19"/>
    </location>
</feature>
<organism evidence="3 4">
    <name type="scientific">Streptomyces meridianus</name>
    <dbReference type="NCBI Taxonomy" id="2938945"/>
    <lineage>
        <taxon>Bacteria</taxon>
        <taxon>Bacillati</taxon>
        <taxon>Actinomycetota</taxon>
        <taxon>Actinomycetes</taxon>
        <taxon>Kitasatosporales</taxon>
        <taxon>Streptomycetaceae</taxon>
        <taxon>Streptomyces</taxon>
    </lineage>
</organism>
<gene>
    <name evidence="3" type="ORF">M1E25_01220</name>
</gene>
<keyword evidence="2" id="KW-0732">Signal</keyword>